<reference evidence="2" key="2">
    <citation type="submission" date="2015-01" db="EMBL/GenBank/DDBJ databases">
        <title>Evolutionary Origins and Diversification of the Mycorrhizal Mutualists.</title>
        <authorList>
            <consortium name="DOE Joint Genome Institute"/>
            <consortium name="Mycorrhizal Genomics Consortium"/>
            <person name="Kohler A."/>
            <person name="Kuo A."/>
            <person name="Nagy L.G."/>
            <person name="Floudas D."/>
            <person name="Copeland A."/>
            <person name="Barry K.W."/>
            <person name="Cichocki N."/>
            <person name="Veneault-Fourrey C."/>
            <person name="LaButti K."/>
            <person name="Lindquist E.A."/>
            <person name="Lipzen A."/>
            <person name="Lundell T."/>
            <person name="Morin E."/>
            <person name="Murat C."/>
            <person name="Riley R."/>
            <person name="Ohm R."/>
            <person name="Sun H."/>
            <person name="Tunlid A."/>
            <person name="Henrissat B."/>
            <person name="Grigoriev I.V."/>
            <person name="Hibbett D.S."/>
            <person name="Martin F."/>
        </authorList>
    </citation>
    <scope>NUCLEOTIDE SEQUENCE [LARGE SCALE GENOMIC DNA]</scope>
    <source>
        <strain evidence="2">UH-Slu-Lm8-n1</strain>
    </source>
</reference>
<proteinExistence type="predicted"/>
<dbReference type="Proteomes" id="UP000054485">
    <property type="component" value="Unassembled WGS sequence"/>
</dbReference>
<sequence length="79" mass="9250">MCKQVAEGTRWLRCGHFQRHLVIAIVDCNSTRCERSYKHPPNCRQPNCTKNFGPEIQRSIDDVDEICLQCRTAMARRRT</sequence>
<accession>A0A0D0AMW6</accession>
<name>A0A0D0AMW6_9AGAM</name>
<protein>
    <submittedName>
        <fullName evidence="1">Uncharacterized protein</fullName>
    </submittedName>
</protein>
<keyword evidence="2" id="KW-1185">Reference proteome</keyword>
<evidence type="ECO:0000313" key="2">
    <source>
        <dbReference type="Proteomes" id="UP000054485"/>
    </source>
</evidence>
<gene>
    <name evidence="1" type="ORF">CY34DRAFT_23662</name>
</gene>
<dbReference type="OrthoDB" id="3132318at2759"/>
<dbReference type="HOGENOM" id="CLU_180191_1_0_1"/>
<dbReference type="EMBL" id="KN835219">
    <property type="protein sequence ID" value="KIK43186.1"/>
    <property type="molecule type" value="Genomic_DNA"/>
</dbReference>
<dbReference type="AlphaFoldDB" id="A0A0D0AMW6"/>
<reference evidence="1 2" key="1">
    <citation type="submission" date="2014-04" db="EMBL/GenBank/DDBJ databases">
        <authorList>
            <consortium name="DOE Joint Genome Institute"/>
            <person name="Kuo A."/>
            <person name="Ruytinx J."/>
            <person name="Rineau F."/>
            <person name="Colpaert J."/>
            <person name="Kohler A."/>
            <person name="Nagy L.G."/>
            <person name="Floudas D."/>
            <person name="Copeland A."/>
            <person name="Barry K.W."/>
            <person name="Cichocki N."/>
            <person name="Veneault-Fourrey C."/>
            <person name="LaButti K."/>
            <person name="Lindquist E.A."/>
            <person name="Lipzen A."/>
            <person name="Lundell T."/>
            <person name="Morin E."/>
            <person name="Murat C."/>
            <person name="Sun H."/>
            <person name="Tunlid A."/>
            <person name="Henrissat B."/>
            <person name="Grigoriev I.V."/>
            <person name="Hibbett D.S."/>
            <person name="Martin F."/>
            <person name="Nordberg H.P."/>
            <person name="Cantor M.N."/>
            <person name="Hua S.X."/>
        </authorList>
    </citation>
    <scope>NUCLEOTIDE SEQUENCE [LARGE SCALE GENOMIC DNA]</scope>
    <source>
        <strain evidence="1 2">UH-Slu-Lm8-n1</strain>
    </source>
</reference>
<organism evidence="1 2">
    <name type="scientific">Suillus luteus UH-Slu-Lm8-n1</name>
    <dbReference type="NCBI Taxonomy" id="930992"/>
    <lineage>
        <taxon>Eukaryota</taxon>
        <taxon>Fungi</taxon>
        <taxon>Dikarya</taxon>
        <taxon>Basidiomycota</taxon>
        <taxon>Agaricomycotina</taxon>
        <taxon>Agaricomycetes</taxon>
        <taxon>Agaricomycetidae</taxon>
        <taxon>Boletales</taxon>
        <taxon>Suillineae</taxon>
        <taxon>Suillaceae</taxon>
        <taxon>Suillus</taxon>
    </lineage>
</organism>
<evidence type="ECO:0000313" key="1">
    <source>
        <dbReference type="EMBL" id="KIK43186.1"/>
    </source>
</evidence>
<dbReference type="InParanoid" id="A0A0D0AMW6"/>